<comment type="subcellular location">
    <subcellularLocation>
        <location evidence="1 6">Bacterial flagellum basal body</location>
    </subcellularLocation>
</comment>
<dbReference type="AlphaFoldDB" id="A0AAW9Q8U4"/>
<comment type="similarity">
    <text evidence="2">Belongs to the flagella basal body rod proteins family.</text>
</comment>
<keyword evidence="4 6" id="KW-0975">Bacterial flagellum</keyword>
<name>A0AAW9Q8U4_9BURK</name>
<protein>
    <recommendedName>
        <fullName evidence="3 6">Flagellar basal-body rod protein FlgC</fullName>
    </recommendedName>
</protein>
<comment type="subunit">
    <text evidence="5 6">The basal body constitutes a major portion of the flagellar organelle and consists of four rings (L,P,S, and M) mounted on a central rod. The rod consists of about 26 subunits of FlgG in the distal portion, and FlgB, FlgC and FlgF are thought to build up the proximal portion of the rod with about 6 subunits each.</text>
</comment>
<dbReference type="Pfam" id="PF00460">
    <property type="entry name" value="Flg_bb_rod"/>
    <property type="match status" value="1"/>
</dbReference>
<dbReference type="PANTHER" id="PTHR30435:SF2">
    <property type="entry name" value="FLAGELLAR BASAL-BODY ROD PROTEIN FLGC"/>
    <property type="match status" value="1"/>
</dbReference>
<dbReference type="InterPro" id="IPR006299">
    <property type="entry name" value="FlgC"/>
</dbReference>
<evidence type="ECO:0000259" key="7">
    <source>
        <dbReference type="Pfam" id="PF00460"/>
    </source>
</evidence>
<evidence type="ECO:0000313" key="9">
    <source>
        <dbReference type="EMBL" id="MEF7613680.1"/>
    </source>
</evidence>
<evidence type="ECO:0000256" key="3">
    <source>
        <dbReference type="ARBA" id="ARBA00017941"/>
    </source>
</evidence>
<comment type="caution">
    <text evidence="9">The sequence shown here is derived from an EMBL/GenBank/DDBJ whole genome shotgun (WGS) entry which is preliminary data.</text>
</comment>
<evidence type="ECO:0000256" key="2">
    <source>
        <dbReference type="ARBA" id="ARBA00009677"/>
    </source>
</evidence>
<feature type="domain" description="Flagellar basal-body/hook protein C-terminal" evidence="8">
    <location>
        <begin position="101"/>
        <end position="144"/>
    </location>
</feature>
<dbReference type="Proteomes" id="UP001336250">
    <property type="component" value="Unassembled WGS sequence"/>
</dbReference>
<dbReference type="InterPro" id="IPR010930">
    <property type="entry name" value="Flg_bb/hook_C_dom"/>
</dbReference>
<feature type="domain" description="Flagellar basal body rod protein N-terminal" evidence="7">
    <location>
        <begin position="7"/>
        <end position="34"/>
    </location>
</feature>
<keyword evidence="9" id="KW-0282">Flagellum</keyword>
<dbReference type="GO" id="GO:0071978">
    <property type="term" value="P:bacterial-type flagellum-dependent swarming motility"/>
    <property type="evidence" value="ECO:0007669"/>
    <property type="project" value="TreeGrafter"/>
</dbReference>
<evidence type="ECO:0000256" key="4">
    <source>
        <dbReference type="ARBA" id="ARBA00023143"/>
    </source>
</evidence>
<reference evidence="9 10" key="1">
    <citation type="submission" date="2024-02" db="EMBL/GenBank/DDBJ databases">
        <title>Genome sequence of Aquincola sp. MAHUQ-54.</title>
        <authorList>
            <person name="Huq M.A."/>
        </authorList>
    </citation>
    <scope>NUCLEOTIDE SEQUENCE [LARGE SCALE GENOMIC DNA]</scope>
    <source>
        <strain evidence="9 10">MAHUQ-54</strain>
    </source>
</reference>
<evidence type="ECO:0000256" key="6">
    <source>
        <dbReference type="RuleBase" id="RU362062"/>
    </source>
</evidence>
<dbReference type="EMBL" id="JAZIBG010000019">
    <property type="protein sequence ID" value="MEF7613680.1"/>
    <property type="molecule type" value="Genomic_DNA"/>
</dbReference>
<evidence type="ECO:0000313" key="10">
    <source>
        <dbReference type="Proteomes" id="UP001336250"/>
    </source>
</evidence>
<dbReference type="RefSeq" id="WP_332288621.1">
    <property type="nucleotide sequence ID" value="NZ_JAZIBG010000019.1"/>
</dbReference>
<evidence type="ECO:0000256" key="5">
    <source>
        <dbReference type="ARBA" id="ARBA00025933"/>
    </source>
</evidence>
<sequence length="147" mass="15391">MSMFQIFNVSGSAVSAQSQRLNTVASNLANADTVAGPDGTAYKARQVVFQTELMGAQAVQGGLPPDGVAAAAGVRVSTVVEDNTPGRRVHDPKNPSADGDGYVTYSNVNAVEEIVNMISASRSYQNNIEVMNTAKSLLQKTLQMGQG</sequence>
<dbReference type="InterPro" id="IPR019776">
    <property type="entry name" value="Flagellar_basal_body_rod_CS"/>
</dbReference>
<dbReference type="GO" id="GO:0030694">
    <property type="term" value="C:bacterial-type flagellum basal body, rod"/>
    <property type="evidence" value="ECO:0007669"/>
    <property type="project" value="UniProtKB-UniRule"/>
</dbReference>
<keyword evidence="9" id="KW-0969">Cilium</keyword>
<dbReference type="PROSITE" id="PS00588">
    <property type="entry name" value="FLAGELLA_BB_ROD"/>
    <property type="match status" value="1"/>
</dbReference>
<gene>
    <name evidence="9" type="primary">flgC</name>
    <name evidence="9" type="ORF">V4F39_07130</name>
</gene>
<evidence type="ECO:0000256" key="1">
    <source>
        <dbReference type="ARBA" id="ARBA00004117"/>
    </source>
</evidence>
<dbReference type="PANTHER" id="PTHR30435">
    <property type="entry name" value="FLAGELLAR PROTEIN"/>
    <property type="match status" value="1"/>
</dbReference>
<keyword evidence="10" id="KW-1185">Reference proteome</keyword>
<proteinExistence type="inferred from homology"/>
<organism evidence="9 10">
    <name type="scientific">Aquincola agrisoli</name>
    <dbReference type="NCBI Taxonomy" id="3119538"/>
    <lineage>
        <taxon>Bacteria</taxon>
        <taxon>Pseudomonadati</taxon>
        <taxon>Pseudomonadota</taxon>
        <taxon>Betaproteobacteria</taxon>
        <taxon>Burkholderiales</taxon>
        <taxon>Sphaerotilaceae</taxon>
        <taxon>Aquincola</taxon>
    </lineage>
</organism>
<dbReference type="InterPro" id="IPR001444">
    <property type="entry name" value="Flag_bb_rod_N"/>
</dbReference>
<accession>A0AAW9Q8U4</accession>
<keyword evidence="9" id="KW-0966">Cell projection</keyword>
<dbReference type="Pfam" id="PF06429">
    <property type="entry name" value="Flg_bbr_C"/>
    <property type="match status" value="1"/>
</dbReference>
<evidence type="ECO:0000259" key="8">
    <source>
        <dbReference type="Pfam" id="PF06429"/>
    </source>
</evidence>
<dbReference type="NCBIfam" id="TIGR01395">
    <property type="entry name" value="FlgC"/>
    <property type="match status" value="1"/>
</dbReference>